<reference evidence="2 3" key="1">
    <citation type="submission" date="2013-12" db="EMBL/GenBank/DDBJ databases">
        <title>Draft genome of the parsitic nematode Ancylostoma duodenale.</title>
        <authorList>
            <person name="Mitreva M."/>
        </authorList>
    </citation>
    <scope>NUCLEOTIDE SEQUENCE [LARGE SCALE GENOMIC DNA]</scope>
    <source>
        <strain evidence="2 3">Zhejiang</strain>
    </source>
</reference>
<feature type="chain" id="PRO_5002163566" evidence="1">
    <location>
        <begin position="18"/>
        <end position="84"/>
    </location>
</feature>
<dbReference type="Proteomes" id="UP000054047">
    <property type="component" value="Unassembled WGS sequence"/>
</dbReference>
<evidence type="ECO:0000256" key="1">
    <source>
        <dbReference type="SAM" id="SignalP"/>
    </source>
</evidence>
<gene>
    <name evidence="2" type="ORF">ANCDUO_22660</name>
</gene>
<evidence type="ECO:0000313" key="3">
    <source>
        <dbReference type="Proteomes" id="UP000054047"/>
    </source>
</evidence>
<dbReference type="OrthoDB" id="5791745at2759"/>
<evidence type="ECO:0000313" key="2">
    <source>
        <dbReference type="EMBL" id="KIH47282.1"/>
    </source>
</evidence>
<dbReference type="AlphaFoldDB" id="A0A0C2CBR0"/>
<keyword evidence="1" id="KW-0732">Signal</keyword>
<proteinExistence type="predicted"/>
<keyword evidence="3" id="KW-1185">Reference proteome</keyword>
<name>A0A0C2CBR0_9BILA</name>
<sequence>MNLSGLLLVCFLPVVFASHCPSHISSRIQECVRPVAEYAKLLNTNQDTSRSSASEIGNAFSLPNMGGRVFNELCKSVIPISIYP</sequence>
<accession>A0A0C2CBR0</accession>
<feature type="signal peptide" evidence="1">
    <location>
        <begin position="1"/>
        <end position="17"/>
    </location>
</feature>
<protein>
    <submittedName>
        <fullName evidence="2">Uncharacterized protein</fullName>
    </submittedName>
</protein>
<organism evidence="2 3">
    <name type="scientific">Ancylostoma duodenale</name>
    <dbReference type="NCBI Taxonomy" id="51022"/>
    <lineage>
        <taxon>Eukaryota</taxon>
        <taxon>Metazoa</taxon>
        <taxon>Ecdysozoa</taxon>
        <taxon>Nematoda</taxon>
        <taxon>Chromadorea</taxon>
        <taxon>Rhabditida</taxon>
        <taxon>Rhabditina</taxon>
        <taxon>Rhabditomorpha</taxon>
        <taxon>Strongyloidea</taxon>
        <taxon>Ancylostomatidae</taxon>
        <taxon>Ancylostomatinae</taxon>
        <taxon>Ancylostoma</taxon>
    </lineage>
</organism>
<dbReference type="EMBL" id="KN767944">
    <property type="protein sequence ID" value="KIH47282.1"/>
    <property type="molecule type" value="Genomic_DNA"/>
</dbReference>